<dbReference type="EMBL" id="JASBWV010000002">
    <property type="protein sequence ID" value="KAJ9127700.1"/>
    <property type="molecule type" value="Genomic_DNA"/>
</dbReference>
<evidence type="ECO:0000313" key="2">
    <source>
        <dbReference type="Proteomes" id="UP001234202"/>
    </source>
</evidence>
<accession>A0ACC2XVP1</accession>
<evidence type="ECO:0000313" key="1">
    <source>
        <dbReference type="EMBL" id="KAJ9127700.1"/>
    </source>
</evidence>
<comment type="caution">
    <text evidence="1">The sequence shown here is derived from an EMBL/GenBank/DDBJ whole genome shotgun (WGS) entry which is preliminary data.</text>
</comment>
<organism evidence="1 2">
    <name type="scientific">Naganishia onofrii</name>
    <dbReference type="NCBI Taxonomy" id="1851511"/>
    <lineage>
        <taxon>Eukaryota</taxon>
        <taxon>Fungi</taxon>
        <taxon>Dikarya</taxon>
        <taxon>Basidiomycota</taxon>
        <taxon>Agaricomycotina</taxon>
        <taxon>Tremellomycetes</taxon>
        <taxon>Filobasidiales</taxon>
        <taxon>Filobasidiaceae</taxon>
        <taxon>Naganishia</taxon>
    </lineage>
</organism>
<sequence length="128" mass="14256">MASSFVNTAGLDFASVNDRKPVEEIKLVAQREGVEYAVRYVGLSASSSHMMSSSRSRVTLVLLHRPSKFSAVRSLQIYFPANVSGGDDEETSRVYYVGLKGEWTAVSLKRLWLIKDHDCILTLAFLLI</sequence>
<name>A0ACC2XVP1_9TREE</name>
<reference evidence="1" key="1">
    <citation type="submission" date="2023-04" db="EMBL/GenBank/DDBJ databases">
        <title>Draft Genome sequencing of Naganishia species isolated from polar environments using Oxford Nanopore Technology.</title>
        <authorList>
            <person name="Leo P."/>
            <person name="Venkateswaran K."/>
        </authorList>
    </citation>
    <scope>NUCLEOTIDE SEQUENCE</scope>
    <source>
        <strain evidence="1">DBVPG 5303</strain>
    </source>
</reference>
<protein>
    <submittedName>
        <fullName evidence="1">Uncharacterized protein</fullName>
    </submittedName>
</protein>
<dbReference type="Proteomes" id="UP001234202">
    <property type="component" value="Unassembled WGS sequence"/>
</dbReference>
<keyword evidence="2" id="KW-1185">Reference proteome</keyword>
<proteinExistence type="predicted"/>
<gene>
    <name evidence="1" type="ORF">QFC24_001110</name>
</gene>